<reference key="2">
    <citation type="submission" date="2011-03" db="EMBL/GenBank/DDBJ databases">
        <title>Complete genome sequence of the thermoacidophilic crenarchaeon Thermoproteus uzoniensis 768-20.</title>
        <authorList>
            <person name="Mardanov A.V."/>
            <person name="Gumerov V.M."/>
            <person name="Beletsky A.V."/>
            <person name="Prokofeva M.I."/>
            <person name="Bonch-Osmolovskaya E.A."/>
            <person name="Ravin N.V."/>
            <person name="Skryabin K.G."/>
        </authorList>
    </citation>
    <scope>NUCLEOTIDE SEQUENCE</scope>
    <source>
        <strain>768-20</strain>
    </source>
</reference>
<dbReference type="Proteomes" id="UP000008138">
    <property type="component" value="Chromosome"/>
</dbReference>
<evidence type="ECO:0000259" key="4">
    <source>
        <dbReference type="SMART" id="SM00347"/>
    </source>
</evidence>
<dbReference type="Gene3D" id="1.10.10.10">
    <property type="entry name" value="Winged helix-like DNA-binding domain superfamily/Winged helix DNA-binding domain"/>
    <property type="match status" value="1"/>
</dbReference>
<dbReference type="InterPro" id="IPR000835">
    <property type="entry name" value="HTH_MarR-typ"/>
</dbReference>
<dbReference type="InterPro" id="IPR036390">
    <property type="entry name" value="WH_DNA-bd_sf"/>
</dbReference>
<organism evidence="5 6">
    <name type="scientific">Thermoproteus uzoniensis (strain 768-20)</name>
    <dbReference type="NCBI Taxonomy" id="999630"/>
    <lineage>
        <taxon>Archaea</taxon>
        <taxon>Thermoproteota</taxon>
        <taxon>Thermoprotei</taxon>
        <taxon>Thermoproteales</taxon>
        <taxon>Thermoproteaceae</taxon>
        <taxon>Thermoproteus</taxon>
    </lineage>
</organism>
<dbReference type="eggNOG" id="arCOG04153">
    <property type="taxonomic scope" value="Archaea"/>
</dbReference>
<dbReference type="AlphaFoldDB" id="F2L1C1"/>
<dbReference type="GO" id="GO:0003677">
    <property type="term" value="F:DNA binding"/>
    <property type="evidence" value="ECO:0007669"/>
    <property type="project" value="UniProtKB-KW"/>
</dbReference>
<evidence type="ECO:0000313" key="5">
    <source>
        <dbReference type="EMBL" id="AEA12857.1"/>
    </source>
</evidence>
<dbReference type="SUPFAM" id="SSF46785">
    <property type="entry name" value="Winged helix' DNA-binding domain"/>
    <property type="match status" value="1"/>
</dbReference>
<evidence type="ECO:0000256" key="1">
    <source>
        <dbReference type="ARBA" id="ARBA00023015"/>
    </source>
</evidence>
<reference evidence="5 6" key="1">
    <citation type="journal article" date="2011" name="J. Bacteriol.">
        <title>Complete genome sequence of the thermoacidophilic crenarchaeon Thermoproteus uzoniensis 768-20.</title>
        <authorList>
            <person name="Mardanov A.V."/>
            <person name="Gumerov V.M."/>
            <person name="Beletsky A.V."/>
            <person name="Prokofeva M.I."/>
            <person name="Bonch-Osmolovskaya E.A."/>
            <person name="Ravin N.V."/>
            <person name="Skryabin K.G."/>
        </authorList>
    </citation>
    <scope>NUCLEOTIDE SEQUENCE [LARGE SCALE GENOMIC DNA]</scope>
    <source>
        <strain evidence="5 6">768-20</strain>
    </source>
</reference>
<protein>
    <submittedName>
        <fullName evidence="5">Transcriptional regulator, MarR family</fullName>
    </submittedName>
</protein>
<proteinExistence type="predicted"/>
<keyword evidence="6" id="KW-1185">Reference proteome</keyword>
<keyword evidence="3" id="KW-0804">Transcription</keyword>
<dbReference type="PANTHER" id="PTHR42756:SF1">
    <property type="entry name" value="TRANSCRIPTIONAL REPRESSOR OF EMRAB OPERON"/>
    <property type="match status" value="1"/>
</dbReference>
<accession>F2L1C1</accession>
<dbReference type="SMART" id="SM00347">
    <property type="entry name" value="HTH_MARR"/>
    <property type="match status" value="1"/>
</dbReference>
<keyword evidence="1" id="KW-0805">Transcription regulation</keyword>
<dbReference type="HOGENOM" id="CLU_142666_0_0_2"/>
<keyword evidence="2" id="KW-0238">DNA-binding</keyword>
<dbReference type="PANTHER" id="PTHR42756">
    <property type="entry name" value="TRANSCRIPTIONAL REGULATOR, MARR"/>
    <property type="match status" value="1"/>
</dbReference>
<name>F2L1C1_THEU7</name>
<dbReference type="STRING" id="999630.TUZN_1381"/>
<dbReference type="GO" id="GO:0003700">
    <property type="term" value="F:DNA-binding transcription factor activity"/>
    <property type="evidence" value="ECO:0007669"/>
    <property type="project" value="InterPro"/>
</dbReference>
<evidence type="ECO:0000313" key="6">
    <source>
        <dbReference type="Proteomes" id="UP000008138"/>
    </source>
</evidence>
<dbReference type="InterPro" id="IPR036388">
    <property type="entry name" value="WH-like_DNA-bd_sf"/>
</dbReference>
<dbReference type="KEGG" id="tuz:TUZN_1381"/>
<evidence type="ECO:0000256" key="2">
    <source>
        <dbReference type="ARBA" id="ARBA00023125"/>
    </source>
</evidence>
<dbReference type="EMBL" id="CP002590">
    <property type="protein sequence ID" value="AEA12857.1"/>
    <property type="molecule type" value="Genomic_DNA"/>
</dbReference>
<feature type="domain" description="HTH marR-type" evidence="4">
    <location>
        <begin position="10"/>
        <end position="112"/>
    </location>
</feature>
<gene>
    <name evidence="5" type="ordered locus">TUZN_1381</name>
</gene>
<sequence length="155" mass="18033">MRSVVGEETQQMEEETLTEIEIQILQGLERLGGSYQQRNLWKYIGIDSKTGLPILGRLEKRGLIKKERVGGERRGVYIVRLTEKAYKMLSELREKAEEMARFDVSKLGDELRALLSIPCTFCPYIERCGFSFVDPLHCELLTRWSMSLEENERKD</sequence>
<evidence type="ECO:0000256" key="3">
    <source>
        <dbReference type="ARBA" id="ARBA00023163"/>
    </source>
</evidence>